<dbReference type="EC" id="2.3.1.97" evidence="2 5"/>
<dbReference type="PANTHER" id="PTHR11377">
    <property type="entry name" value="N-MYRISTOYL TRANSFERASE"/>
    <property type="match status" value="1"/>
</dbReference>
<dbReference type="InterPro" id="IPR022677">
    <property type="entry name" value="NMT_C"/>
</dbReference>
<dbReference type="Proteomes" id="UP000011083">
    <property type="component" value="Unassembled WGS sequence"/>
</dbReference>
<proteinExistence type="inferred from homology"/>
<comment type="catalytic activity">
    <reaction evidence="5">
        <text>N-terminal glycyl-[protein] + tetradecanoyl-CoA = N-tetradecanoylglycyl-[protein] + CoA + H(+)</text>
        <dbReference type="Rhea" id="RHEA:15521"/>
        <dbReference type="Rhea" id="RHEA-COMP:12666"/>
        <dbReference type="Rhea" id="RHEA-COMP:12667"/>
        <dbReference type="ChEBI" id="CHEBI:15378"/>
        <dbReference type="ChEBI" id="CHEBI:57287"/>
        <dbReference type="ChEBI" id="CHEBI:57385"/>
        <dbReference type="ChEBI" id="CHEBI:64723"/>
        <dbReference type="ChEBI" id="CHEBI:133050"/>
        <dbReference type="EC" id="2.3.1.97"/>
    </reaction>
</comment>
<keyword evidence="4 5" id="KW-0012">Acyltransferase</keyword>
<evidence type="ECO:0000256" key="3">
    <source>
        <dbReference type="ARBA" id="ARBA00022679"/>
    </source>
</evidence>
<dbReference type="GO" id="GO:0005737">
    <property type="term" value="C:cytoplasm"/>
    <property type="evidence" value="ECO:0007669"/>
    <property type="project" value="TreeGrafter"/>
</dbReference>
<dbReference type="PROSITE" id="PS00975">
    <property type="entry name" value="NMT_1"/>
    <property type="match status" value="1"/>
</dbReference>
<feature type="compositionally biased region" description="Basic and acidic residues" evidence="7">
    <location>
        <begin position="12"/>
        <end position="51"/>
    </location>
</feature>
<dbReference type="InterPro" id="IPR022678">
    <property type="entry name" value="NMT_CS"/>
</dbReference>
<feature type="domain" description="Glycylpeptide N-tetradecanoyltransferase C-terminal" evidence="9">
    <location>
        <begin position="510"/>
        <end position="689"/>
    </location>
</feature>
<dbReference type="RefSeq" id="XP_004340274.1">
    <property type="nucleotide sequence ID" value="XM_004340226.1"/>
</dbReference>
<dbReference type="VEuPathDB" id="AmoebaDB:ACA1_370070"/>
<protein>
    <recommendedName>
        <fullName evidence="2 5">Glycylpeptide N-tetradecanoyltransferase</fullName>
        <ecNumber evidence="2 5">2.3.1.97</ecNumber>
    </recommendedName>
</protein>
<dbReference type="FunFam" id="3.40.630.30:FF:000042">
    <property type="entry name" value="Glycylpeptide N-tetradecanoyltransferase"/>
    <property type="match status" value="1"/>
</dbReference>
<dbReference type="InterPro" id="IPR022676">
    <property type="entry name" value="NMT_N"/>
</dbReference>
<evidence type="ECO:0000259" key="9">
    <source>
        <dbReference type="Pfam" id="PF02799"/>
    </source>
</evidence>
<organism evidence="10 11">
    <name type="scientific">Acanthamoeba castellanii (strain ATCC 30010 / Neff)</name>
    <dbReference type="NCBI Taxonomy" id="1257118"/>
    <lineage>
        <taxon>Eukaryota</taxon>
        <taxon>Amoebozoa</taxon>
        <taxon>Discosea</taxon>
        <taxon>Longamoebia</taxon>
        <taxon>Centramoebida</taxon>
        <taxon>Acanthamoebidae</taxon>
        <taxon>Acanthamoeba</taxon>
    </lineage>
</organism>
<dbReference type="Gene3D" id="3.40.630.170">
    <property type="match status" value="1"/>
</dbReference>
<feature type="compositionally biased region" description="Polar residues" evidence="7">
    <location>
        <begin position="1"/>
        <end position="11"/>
    </location>
</feature>
<gene>
    <name evidence="10" type="ORF">ACA1_370070</name>
</gene>
<name>L8GYB0_ACACF</name>
<dbReference type="AlphaFoldDB" id="L8GYB0"/>
<evidence type="ECO:0000313" key="11">
    <source>
        <dbReference type="Proteomes" id="UP000011083"/>
    </source>
</evidence>
<evidence type="ECO:0000256" key="4">
    <source>
        <dbReference type="ARBA" id="ARBA00023315"/>
    </source>
</evidence>
<dbReference type="STRING" id="1257118.L8GYB0"/>
<feature type="region of interest" description="Disordered" evidence="7">
    <location>
        <begin position="1"/>
        <end position="53"/>
    </location>
</feature>
<dbReference type="GO" id="GO:0004379">
    <property type="term" value="F:glycylpeptide N-tetradecanoyltransferase activity"/>
    <property type="evidence" value="ECO:0007669"/>
    <property type="project" value="UniProtKB-EC"/>
</dbReference>
<dbReference type="InterPro" id="IPR000903">
    <property type="entry name" value="NMT"/>
</dbReference>
<reference evidence="10 11" key="1">
    <citation type="journal article" date="2013" name="Genome Biol.">
        <title>Genome of Acanthamoeba castellanii highlights extensive lateral gene transfer and early evolution of tyrosine kinase signaling.</title>
        <authorList>
            <person name="Clarke M."/>
            <person name="Lohan A.J."/>
            <person name="Liu B."/>
            <person name="Lagkouvardos I."/>
            <person name="Roy S."/>
            <person name="Zafar N."/>
            <person name="Bertelli C."/>
            <person name="Schilde C."/>
            <person name="Kianianmomeni A."/>
            <person name="Burglin T.R."/>
            <person name="Frech C."/>
            <person name="Turcotte B."/>
            <person name="Kopec K.O."/>
            <person name="Synnott J.M."/>
            <person name="Choo C."/>
            <person name="Paponov I."/>
            <person name="Finkler A."/>
            <person name="Soon Heng Tan C."/>
            <person name="Hutchins A.P."/>
            <person name="Weinmeier T."/>
            <person name="Rattei T."/>
            <person name="Chu J.S."/>
            <person name="Gimenez G."/>
            <person name="Irimia M."/>
            <person name="Rigden D.J."/>
            <person name="Fitzpatrick D.A."/>
            <person name="Lorenzo-Morales J."/>
            <person name="Bateman A."/>
            <person name="Chiu C.H."/>
            <person name="Tang P."/>
            <person name="Hegemann P."/>
            <person name="Fromm H."/>
            <person name="Raoult D."/>
            <person name="Greub G."/>
            <person name="Miranda-Saavedra D."/>
            <person name="Chen N."/>
            <person name="Nash P."/>
            <person name="Ginger M.L."/>
            <person name="Horn M."/>
            <person name="Schaap P."/>
            <person name="Caler L."/>
            <person name="Loftus B."/>
        </authorList>
    </citation>
    <scope>NUCLEOTIDE SEQUENCE [LARGE SCALE GENOMIC DNA]</scope>
    <source>
        <strain evidence="10 11">Neff</strain>
    </source>
</reference>
<keyword evidence="11" id="KW-1185">Reference proteome</keyword>
<evidence type="ECO:0000259" key="8">
    <source>
        <dbReference type="Pfam" id="PF01233"/>
    </source>
</evidence>
<evidence type="ECO:0000256" key="6">
    <source>
        <dbReference type="RuleBase" id="RU004178"/>
    </source>
</evidence>
<evidence type="ECO:0000313" key="10">
    <source>
        <dbReference type="EMBL" id="ELR18254.1"/>
    </source>
</evidence>
<feature type="compositionally biased region" description="Basic and acidic residues" evidence="7">
    <location>
        <begin position="247"/>
        <end position="278"/>
    </location>
</feature>
<evidence type="ECO:0000256" key="1">
    <source>
        <dbReference type="ARBA" id="ARBA00009469"/>
    </source>
</evidence>
<feature type="region of interest" description="Disordered" evidence="7">
    <location>
        <begin position="237"/>
        <end position="278"/>
    </location>
</feature>
<sequence length="699" mass="78944">MATQGDASSADSSKKEQQQHDNDQQQKEQKEKQDDERKEEEQKKEDWEKSRGGGYKQEVNTFQKLLAVGIPVTAIVLGVKVLLDMQATGAEDDTLQVDMNVIMGHVFQNTVYNVLDSKRLVGLLGDPLLVEPSKAKFSFTKDSAWVCYPLYAPQGHVCTVTVDLLRIDPKGKDVKTKKPHMWYVAQVEVDLNNGKKVLMSTRMSDGLRQPFNVLTLFAKLYHDLKKQEQEFLQQQAAAALNQGPAPHWDRRQGKGQGERQGKGEGKGKGEEEPHKEDGAAAVAVAPNVAAAAGEEEESEQAVVSVSTPVEKPDKEFRFWKTQPVAQFDKPLEGDNEAFEPNKPVDQVQQEPFKLNDLFEWSDVNIEVPDELDELYNLLYENYVEDDDNMFRFDYSKDFLLWALKPPGWRGEWHAGVRVKTSKKMVAFISAIPALISVRGKQLKMVEINFLCVHKKLRDKRLAPLLIKEITRRVNLTGIFQAVYTAGTVLPTPVAKCRYWHRNLNPKKLVNVGFSHLTRRMTLPRAVKLYKLPAAPLTPGIRPMEQKDVKQVAALIKSYLVRFGLAPVFSKTEVAHWFLPRTDVIVSYVVEDKATGKITDFLSFYSLPSTIIGNPTYKTLRAAYSYYNVAGKTPLKNLMQDALILASSLGYDVYNCLDLMDNESILQDLKFGPGDGNLHYYLYNWKANTMPAKDVALVLM</sequence>
<dbReference type="PANTHER" id="PTHR11377:SF5">
    <property type="entry name" value="GLYCYLPEPTIDE N-TETRADECANOYLTRANSFERASE"/>
    <property type="match status" value="1"/>
</dbReference>
<feature type="domain" description="Glycylpeptide N-tetradecanoyltransferase N-terminal" evidence="8">
    <location>
        <begin position="339"/>
        <end position="496"/>
    </location>
</feature>
<keyword evidence="3 5" id="KW-0808">Transferase</keyword>
<dbReference type="PROSITE" id="PS00976">
    <property type="entry name" value="NMT_2"/>
    <property type="match status" value="1"/>
</dbReference>
<comment type="function">
    <text evidence="5">Adds a myristoyl group to the N-terminal glycine residue of certain cellular proteins.</text>
</comment>
<dbReference type="FunFam" id="3.40.630.170:FF:000001">
    <property type="entry name" value="Glycylpeptide N-tetradecanoyltransferase"/>
    <property type="match status" value="1"/>
</dbReference>
<comment type="similarity">
    <text evidence="1 6">Belongs to the NMT family.</text>
</comment>
<evidence type="ECO:0000256" key="7">
    <source>
        <dbReference type="SAM" id="MobiDB-lite"/>
    </source>
</evidence>
<dbReference type="OrthoDB" id="60315at2759"/>
<accession>L8GYB0</accession>
<dbReference type="KEGG" id="acan:ACA1_370070"/>
<dbReference type="Pfam" id="PF02799">
    <property type="entry name" value="NMT_C"/>
    <property type="match status" value="1"/>
</dbReference>
<dbReference type="SUPFAM" id="SSF55729">
    <property type="entry name" value="Acyl-CoA N-acyltransferases (Nat)"/>
    <property type="match status" value="2"/>
</dbReference>
<evidence type="ECO:0000256" key="5">
    <source>
        <dbReference type="RuleBase" id="RU000586"/>
    </source>
</evidence>
<dbReference type="GeneID" id="14919055"/>
<dbReference type="Pfam" id="PF01233">
    <property type="entry name" value="NMT"/>
    <property type="match status" value="1"/>
</dbReference>
<dbReference type="InterPro" id="IPR016181">
    <property type="entry name" value="Acyl_CoA_acyltransferase"/>
</dbReference>
<dbReference type="EMBL" id="KB007960">
    <property type="protein sequence ID" value="ELR18254.1"/>
    <property type="molecule type" value="Genomic_DNA"/>
</dbReference>
<evidence type="ECO:0000256" key="2">
    <source>
        <dbReference type="ARBA" id="ARBA00012923"/>
    </source>
</evidence>